<keyword evidence="11 15" id="KW-0472">Membrane</keyword>
<evidence type="ECO:0000259" key="16">
    <source>
        <dbReference type="Pfam" id="PF02706"/>
    </source>
</evidence>
<evidence type="ECO:0000256" key="6">
    <source>
        <dbReference type="ARBA" id="ARBA00022692"/>
    </source>
</evidence>
<evidence type="ECO:0000256" key="2">
    <source>
        <dbReference type="ARBA" id="ARBA00008883"/>
    </source>
</evidence>
<evidence type="ECO:0000256" key="8">
    <source>
        <dbReference type="ARBA" id="ARBA00022777"/>
    </source>
</evidence>
<organism evidence="19 20">
    <name type="scientific">Halomonas alimentaria</name>
    <dbReference type="NCBI Taxonomy" id="147248"/>
    <lineage>
        <taxon>Bacteria</taxon>
        <taxon>Pseudomonadati</taxon>
        <taxon>Pseudomonadota</taxon>
        <taxon>Gammaproteobacteria</taxon>
        <taxon>Oceanospirillales</taxon>
        <taxon>Halomonadaceae</taxon>
        <taxon>Halomonas</taxon>
    </lineage>
</organism>
<dbReference type="CDD" id="cd05387">
    <property type="entry name" value="BY-kinase"/>
    <property type="match status" value="1"/>
</dbReference>
<feature type="domain" description="AAA" evidence="17">
    <location>
        <begin position="552"/>
        <end position="664"/>
    </location>
</feature>
<dbReference type="EC" id="2.7.10.2" evidence="19"/>
<dbReference type="OrthoDB" id="9775724at2"/>
<keyword evidence="7" id="KW-0547">Nucleotide-binding</keyword>
<evidence type="ECO:0000256" key="11">
    <source>
        <dbReference type="ARBA" id="ARBA00023136"/>
    </source>
</evidence>
<dbReference type="Pfam" id="PF23607">
    <property type="entry name" value="WZC_N"/>
    <property type="match status" value="1"/>
</dbReference>
<evidence type="ECO:0000259" key="18">
    <source>
        <dbReference type="Pfam" id="PF13807"/>
    </source>
</evidence>
<evidence type="ECO:0000256" key="14">
    <source>
        <dbReference type="SAM" id="Coils"/>
    </source>
</evidence>
<keyword evidence="12" id="KW-0829">Tyrosine-protein kinase</keyword>
<dbReference type="Pfam" id="PF13807">
    <property type="entry name" value="GNVR"/>
    <property type="match status" value="1"/>
</dbReference>
<evidence type="ECO:0000256" key="9">
    <source>
        <dbReference type="ARBA" id="ARBA00022840"/>
    </source>
</evidence>
<feature type="domain" description="Polysaccharide chain length determinant N-terminal" evidence="16">
    <location>
        <begin position="17"/>
        <end position="107"/>
    </location>
</feature>
<dbReference type="GO" id="GO:0004715">
    <property type="term" value="F:non-membrane spanning protein tyrosine kinase activity"/>
    <property type="evidence" value="ECO:0007669"/>
    <property type="project" value="UniProtKB-EC"/>
</dbReference>
<evidence type="ECO:0000256" key="7">
    <source>
        <dbReference type="ARBA" id="ARBA00022741"/>
    </source>
</evidence>
<dbReference type="PANTHER" id="PTHR32309:SF32">
    <property type="entry name" value="TYROSINE-PROTEIN KINASE ETK-RELATED"/>
    <property type="match status" value="1"/>
</dbReference>
<dbReference type="PANTHER" id="PTHR32309">
    <property type="entry name" value="TYROSINE-PROTEIN KINASE"/>
    <property type="match status" value="1"/>
</dbReference>
<dbReference type="InterPro" id="IPR032807">
    <property type="entry name" value="GNVR"/>
</dbReference>
<dbReference type="InterPro" id="IPR027417">
    <property type="entry name" value="P-loop_NTPase"/>
</dbReference>
<dbReference type="InterPro" id="IPR005702">
    <property type="entry name" value="Wzc-like_C"/>
</dbReference>
<keyword evidence="9" id="KW-0067">ATP-binding</keyword>
<keyword evidence="5 19" id="KW-0808">Transferase</keyword>
<dbReference type="InterPro" id="IPR025669">
    <property type="entry name" value="AAA_dom"/>
</dbReference>
<evidence type="ECO:0000256" key="3">
    <source>
        <dbReference type="ARBA" id="ARBA00022475"/>
    </source>
</evidence>
<dbReference type="NCBIfam" id="TIGR01007">
    <property type="entry name" value="eps_fam"/>
    <property type="match status" value="1"/>
</dbReference>
<evidence type="ECO:0000256" key="12">
    <source>
        <dbReference type="ARBA" id="ARBA00023137"/>
    </source>
</evidence>
<gene>
    <name evidence="19" type="ORF">GRB96_09800</name>
</gene>
<dbReference type="EMBL" id="WUTT01000001">
    <property type="protein sequence ID" value="NAW34710.1"/>
    <property type="molecule type" value="Genomic_DNA"/>
</dbReference>
<evidence type="ECO:0000256" key="4">
    <source>
        <dbReference type="ARBA" id="ARBA00022519"/>
    </source>
</evidence>
<name>A0A7X4W5N2_9GAMM</name>
<keyword evidence="4" id="KW-0997">Cell inner membrane</keyword>
<dbReference type="FunFam" id="3.40.50.300:FF:000527">
    <property type="entry name" value="Tyrosine-protein kinase etk"/>
    <property type="match status" value="1"/>
</dbReference>
<evidence type="ECO:0000313" key="20">
    <source>
        <dbReference type="Proteomes" id="UP000487929"/>
    </source>
</evidence>
<dbReference type="Gene3D" id="3.40.50.300">
    <property type="entry name" value="P-loop containing nucleotide triphosphate hydrolases"/>
    <property type="match status" value="1"/>
</dbReference>
<keyword evidence="8 19" id="KW-0418">Kinase</keyword>
<evidence type="ECO:0000256" key="1">
    <source>
        <dbReference type="ARBA" id="ARBA00004429"/>
    </source>
</evidence>
<dbReference type="AlphaFoldDB" id="A0A7X4W5N2"/>
<feature type="domain" description="Tyrosine-protein kinase G-rich" evidence="18">
    <location>
        <begin position="380"/>
        <end position="459"/>
    </location>
</feature>
<dbReference type="Proteomes" id="UP000487929">
    <property type="component" value="Unassembled WGS sequence"/>
</dbReference>
<comment type="subcellular location">
    <subcellularLocation>
        <location evidence="1">Cell inner membrane</location>
        <topology evidence="1">Multi-pass membrane protein</topology>
    </subcellularLocation>
</comment>
<keyword evidence="6 15" id="KW-0812">Transmembrane</keyword>
<evidence type="ECO:0000259" key="17">
    <source>
        <dbReference type="Pfam" id="PF13614"/>
    </source>
</evidence>
<evidence type="ECO:0000313" key="19">
    <source>
        <dbReference type="EMBL" id="NAW34710.1"/>
    </source>
</evidence>
<feature type="transmembrane region" description="Helical" evidence="15">
    <location>
        <begin position="33"/>
        <end position="52"/>
    </location>
</feature>
<evidence type="ECO:0000256" key="10">
    <source>
        <dbReference type="ARBA" id="ARBA00022989"/>
    </source>
</evidence>
<keyword evidence="3" id="KW-1003">Cell membrane</keyword>
<proteinExistence type="inferred from homology"/>
<sequence>MTESSNTAPPRSAPADDEIDLGRLFGLLLDHKWLIIAITFVFALGGVTYALLATPVYQADALVQVEEKSGMANPLEDVRSMLGEQPSADTELGIIKSRMVLGQAVDQQRLDLVVTPQRLPVVGEFLVRRGMERPDFAENSVWAGETINIGDFQVTPDYVGQPFQLKVIDAQRYSVSLEGEDLGEGQVGTQASFLNGDVTLRVAEIQAGQGATFTLQRRSRLATIMGLRSRLSISPQGKDSGLLDLSLTDTDPGRANRVLDAITQIYLTQNVQRQAAEAEQSLAFLEEQAPQVREELTAAENSLNSYRSERDSVDLSLETQSILERIVDLEKQLNELEFTEAEVSRRFTPSHPTYSALLEKKAQLRQQRDRLEEQVDSLPETQQQVLRMRRDVEVNQQVYVQLLNKIQEMQIARASTVGNVRIIDDAVAQPNPIEPKKPLIVVLATLLGGMLAVGLVLVRGLLRRGVESPEQIEDAGLAVYATVPRSEEQQKLIRRVKHKKDKHAREVSTAVLAERAPADTAIEALRGLRTSLHFAMLEATDNRLVITGASPGIGKSFVSTNLAAVCAQSGQRVLVVDADMRKGHIHNAFGGRSHDGLSELLTGKLSLDEAIRKSRVEGLHYMARGEAPPNPSELLMHERFGEFLAEASERYDLVIIDTPPVLAVTDPSIVGRQCGTTLMVARFQRNPVKEIQIATRRLENAGVTVKGAILNAMERKASTAYGYGYYNYAYK</sequence>
<feature type="transmembrane region" description="Helical" evidence="15">
    <location>
        <begin position="439"/>
        <end position="462"/>
    </location>
</feature>
<dbReference type="GO" id="GO:0005886">
    <property type="term" value="C:plasma membrane"/>
    <property type="evidence" value="ECO:0007669"/>
    <property type="project" value="UniProtKB-SubCell"/>
</dbReference>
<evidence type="ECO:0000256" key="5">
    <source>
        <dbReference type="ARBA" id="ARBA00022679"/>
    </source>
</evidence>
<comment type="catalytic activity">
    <reaction evidence="13">
        <text>L-tyrosyl-[protein] + ATP = O-phospho-L-tyrosyl-[protein] + ADP + H(+)</text>
        <dbReference type="Rhea" id="RHEA:10596"/>
        <dbReference type="Rhea" id="RHEA-COMP:10136"/>
        <dbReference type="Rhea" id="RHEA-COMP:20101"/>
        <dbReference type="ChEBI" id="CHEBI:15378"/>
        <dbReference type="ChEBI" id="CHEBI:30616"/>
        <dbReference type="ChEBI" id="CHEBI:46858"/>
        <dbReference type="ChEBI" id="CHEBI:61978"/>
        <dbReference type="ChEBI" id="CHEBI:456216"/>
    </reaction>
</comment>
<keyword evidence="10 15" id="KW-1133">Transmembrane helix</keyword>
<dbReference type="Pfam" id="PF02706">
    <property type="entry name" value="Wzz"/>
    <property type="match status" value="1"/>
</dbReference>
<evidence type="ECO:0000256" key="13">
    <source>
        <dbReference type="ARBA" id="ARBA00053015"/>
    </source>
</evidence>
<dbReference type="GO" id="GO:0042802">
    <property type="term" value="F:identical protein binding"/>
    <property type="evidence" value="ECO:0007669"/>
    <property type="project" value="UniProtKB-ARBA"/>
</dbReference>
<comment type="caution">
    <text evidence="19">The sequence shown here is derived from an EMBL/GenBank/DDBJ whole genome shotgun (WGS) entry which is preliminary data.</text>
</comment>
<reference evidence="19 20" key="1">
    <citation type="submission" date="2019-12" db="EMBL/GenBank/DDBJ databases">
        <title>Draft genome sequencing of Halomonas alimentaria DSM 15356.</title>
        <authorList>
            <person name="Pandiyan K."/>
            <person name="Kushwaha P."/>
            <person name="Gowdham M."/>
            <person name="Chakdar H."/>
            <person name="Singh A."/>
            <person name="Kumar M."/>
            <person name="Saxena A.K."/>
        </authorList>
    </citation>
    <scope>NUCLEOTIDE SEQUENCE [LARGE SCALE GENOMIC DNA]</scope>
    <source>
        <strain evidence="19 20">DSM 15356</strain>
    </source>
</reference>
<dbReference type="SUPFAM" id="SSF52540">
    <property type="entry name" value="P-loop containing nucleoside triphosphate hydrolases"/>
    <property type="match status" value="1"/>
</dbReference>
<dbReference type="RefSeq" id="WP_161431970.1">
    <property type="nucleotide sequence ID" value="NZ_WUTT01000001.1"/>
</dbReference>
<evidence type="ECO:0000256" key="15">
    <source>
        <dbReference type="SAM" id="Phobius"/>
    </source>
</evidence>
<dbReference type="InterPro" id="IPR050445">
    <property type="entry name" value="Bact_polysacc_biosynth/exp"/>
</dbReference>
<feature type="coiled-coil region" evidence="14">
    <location>
        <begin position="268"/>
        <end position="381"/>
    </location>
</feature>
<protein>
    <submittedName>
        <fullName evidence="19">Polysaccharide biosynthesis tyrosine autokinase</fullName>
        <ecNumber evidence="19">2.7.10.2</ecNumber>
    </submittedName>
</protein>
<keyword evidence="14" id="KW-0175">Coiled coil</keyword>
<dbReference type="Pfam" id="PF13614">
    <property type="entry name" value="AAA_31"/>
    <property type="match status" value="1"/>
</dbReference>
<dbReference type="InterPro" id="IPR003856">
    <property type="entry name" value="LPS_length_determ_N"/>
</dbReference>
<comment type="similarity">
    <text evidence="2">Belongs to the etk/wzc family.</text>
</comment>
<keyword evidence="20" id="KW-1185">Reference proteome</keyword>
<dbReference type="GO" id="GO:0005524">
    <property type="term" value="F:ATP binding"/>
    <property type="evidence" value="ECO:0007669"/>
    <property type="project" value="UniProtKB-KW"/>
</dbReference>
<accession>A0A7X4W5N2</accession>